<dbReference type="EMBL" id="JBEPAZ010000092">
    <property type="protein sequence ID" value="MER6434231.1"/>
    <property type="molecule type" value="Genomic_DNA"/>
</dbReference>
<evidence type="ECO:0000313" key="2">
    <source>
        <dbReference type="EMBL" id="MER6434231.1"/>
    </source>
</evidence>
<evidence type="ECO:0000256" key="1">
    <source>
        <dbReference type="SAM" id="MobiDB-lite"/>
    </source>
</evidence>
<protein>
    <submittedName>
        <fullName evidence="2">Uncharacterized protein</fullName>
    </submittedName>
</protein>
<feature type="compositionally biased region" description="Basic and acidic residues" evidence="1">
    <location>
        <begin position="7"/>
        <end position="20"/>
    </location>
</feature>
<reference evidence="2 3" key="1">
    <citation type="submission" date="2024-06" db="EMBL/GenBank/DDBJ databases">
        <title>The Natural Products Discovery Center: Release of the First 8490 Sequenced Strains for Exploring Actinobacteria Biosynthetic Diversity.</title>
        <authorList>
            <person name="Kalkreuter E."/>
            <person name="Kautsar S.A."/>
            <person name="Yang D."/>
            <person name="Bader C.D."/>
            <person name="Teijaro C.N."/>
            <person name="Fluegel L."/>
            <person name="Davis C.M."/>
            <person name="Simpson J.R."/>
            <person name="Lauterbach L."/>
            <person name="Steele A.D."/>
            <person name="Gui C."/>
            <person name="Meng S."/>
            <person name="Li G."/>
            <person name="Viehrig K."/>
            <person name="Ye F."/>
            <person name="Su P."/>
            <person name="Kiefer A.F."/>
            <person name="Nichols A."/>
            <person name="Cepeda A.J."/>
            <person name="Yan W."/>
            <person name="Fan B."/>
            <person name="Jiang Y."/>
            <person name="Adhikari A."/>
            <person name="Zheng C.-J."/>
            <person name="Schuster L."/>
            <person name="Cowan T.M."/>
            <person name="Smanski M.J."/>
            <person name="Chevrette M.G."/>
            <person name="De Carvalho L.P.S."/>
            <person name="Shen B."/>
        </authorList>
    </citation>
    <scope>NUCLEOTIDE SEQUENCE [LARGE SCALE GENOMIC DNA]</scope>
    <source>
        <strain evidence="2 3">NPDC001166</strain>
    </source>
</reference>
<sequence length="56" mass="6556">MAHRPFPNRERARRQVDRHHGTVTSWAQARTRTDAATPVLRLVDGFPVDEYRLSTR</sequence>
<organism evidence="2 3">
    <name type="scientific">Streptomyces sp. 900105245</name>
    <dbReference type="NCBI Taxonomy" id="3154379"/>
    <lineage>
        <taxon>Bacteria</taxon>
        <taxon>Bacillati</taxon>
        <taxon>Actinomycetota</taxon>
        <taxon>Actinomycetes</taxon>
        <taxon>Kitasatosporales</taxon>
        <taxon>Streptomycetaceae</taxon>
        <taxon>Streptomyces</taxon>
    </lineage>
</organism>
<keyword evidence="3" id="KW-1185">Reference proteome</keyword>
<comment type="caution">
    <text evidence="2">The sequence shown here is derived from an EMBL/GenBank/DDBJ whole genome shotgun (WGS) entry which is preliminary data.</text>
</comment>
<dbReference type="RefSeq" id="WP_352066095.1">
    <property type="nucleotide sequence ID" value="NZ_JBEPAZ010000092.1"/>
</dbReference>
<dbReference type="Proteomes" id="UP001470023">
    <property type="component" value="Unassembled WGS sequence"/>
</dbReference>
<accession>A0ABV1UL00</accession>
<evidence type="ECO:0000313" key="3">
    <source>
        <dbReference type="Proteomes" id="UP001470023"/>
    </source>
</evidence>
<name>A0ABV1UL00_9ACTN</name>
<gene>
    <name evidence="2" type="ORF">ABT272_42165</name>
</gene>
<feature type="region of interest" description="Disordered" evidence="1">
    <location>
        <begin position="1"/>
        <end position="30"/>
    </location>
</feature>
<proteinExistence type="predicted"/>